<reference evidence="2" key="1">
    <citation type="submission" date="2019-10" db="EMBL/GenBank/DDBJ databases">
        <title>Draft genome sequece of Microseira wollei NIES-4236.</title>
        <authorList>
            <person name="Yamaguchi H."/>
            <person name="Suzuki S."/>
            <person name="Kawachi M."/>
        </authorList>
    </citation>
    <scope>NUCLEOTIDE SEQUENCE</scope>
    <source>
        <strain evidence="2">NIES-4236</strain>
    </source>
</reference>
<dbReference type="Proteomes" id="UP001050975">
    <property type="component" value="Unassembled WGS sequence"/>
</dbReference>
<dbReference type="EMBL" id="BLAY01000077">
    <property type="protein sequence ID" value="GET39891.1"/>
    <property type="molecule type" value="Genomic_DNA"/>
</dbReference>
<feature type="domain" description="DUF3616" evidence="1">
    <location>
        <begin position="29"/>
        <end position="361"/>
    </location>
</feature>
<dbReference type="AlphaFoldDB" id="A0AAV3XEI3"/>
<name>A0AAV3XEI3_9CYAN</name>
<comment type="caution">
    <text evidence="2">The sequence shown here is derived from an EMBL/GenBank/DDBJ whole genome shotgun (WGS) entry which is preliminary data.</text>
</comment>
<organism evidence="2 3">
    <name type="scientific">Microseira wollei NIES-4236</name>
    <dbReference type="NCBI Taxonomy" id="2530354"/>
    <lineage>
        <taxon>Bacteria</taxon>
        <taxon>Bacillati</taxon>
        <taxon>Cyanobacteriota</taxon>
        <taxon>Cyanophyceae</taxon>
        <taxon>Oscillatoriophycideae</taxon>
        <taxon>Aerosakkonematales</taxon>
        <taxon>Aerosakkonemataceae</taxon>
        <taxon>Microseira</taxon>
    </lineage>
</organism>
<sequence length="385" mass="43180">MAELAKLERVKILCAPELKSEVRDQIVNNLSGVVVSHQGKYLWLGTDELTAIERFTLLEDGGFGKHARFEFKKFIDDFDEDKGEVDVEGIDYCDGFLWIIGSHSSKRKKVKIARDKFQVERKELKQIERQENRYLLARIPVNEAGDLEAKSPKRAWLKRHGSNNSLTKALAKDEYLDLPQIIAGEDNNSLPGKEFYFYLPSKENGLDIEGLAVRGNKVFIGLRGPVLRGIAILLEIEVEAGSSNQLNLKAISDNGREYKRHFLELDGLGIRELCFEGDSGDLLILAGPTMDHDGAHSLFRLKQPLTLKDNSLSSQKNEQLEYLGDIPHSKKRDRAEGLTLYGGANSILVVYDSPAEERLIAGEGDTVVGVYADVFPLLRARKKRA</sequence>
<evidence type="ECO:0000313" key="2">
    <source>
        <dbReference type="EMBL" id="GET39891.1"/>
    </source>
</evidence>
<protein>
    <recommendedName>
        <fullName evidence="1">DUF3616 domain-containing protein</fullName>
    </recommendedName>
</protein>
<dbReference type="InterPro" id="IPR022060">
    <property type="entry name" value="DUF3616"/>
</dbReference>
<dbReference type="RefSeq" id="WP_226585555.1">
    <property type="nucleotide sequence ID" value="NZ_BLAY01000077.1"/>
</dbReference>
<keyword evidence="3" id="KW-1185">Reference proteome</keyword>
<proteinExistence type="predicted"/>
<evidence type="ECO:0000313" key="3">
    <source>
        <dbReference type="Proteomes" id="UP001050975"/>
    </source>
</evidence>
<evidence type="ECO:0000259" key="1">
    <source>
        <dbReference type="Pfam" id="PF12275"/>
    </source>
</evidence>
<accession>A0AAV3XEI3</accession>
<gene>
    <name evidence="2" type="ORF">MiSe_46630</name>
</gene>
<dbReference type="Pfam" id="PF12275">
    <property type="entry name" value="DUF3616"/>
    <property type="match status" value="1"/>
</dbReference>